<keyword evidence="2" id="KW-1185">Reference proteome</keyword>
<comment type="caution">
    <text evidence="1">The sequence shown here is derived from an EMBL/GenBank/DDBJ whole genome shotgun (WGS) entry which is preliminary data.</text>
</comment>
<proteinExistence type="predicted"/>
<evidence type="ECO:0000313" key="2">
    <source>
        <dbReference type="Proteomes" id="UP000265916"/>
    </source>
</evidence>
<dbReference type="EMBL" id="NRJG01000003">
    <property type="protein sequence ID" value="RIY40806.1"/>
    <property type="molecule type" value="Genomic_DNA"/>
</dbReference>
<dbReference type="Proteomes" id="UP000265916">
    <property type="component" value="Unassembled WGS sequence"/>
</dbReference>
<protein>
    <submittedName>
        <fullName evidence="1">Uncharacterized protein</fullName>
    </submittedName>
</protein>
<accession>A0A3A1YTH9</accession>
<sequence length="332" mass="38404">MSEQHPFLSADTFANQNLQMYVQQFPGVCAINFLQVSQCGDYKSSAPCNWLFLKSPTVNEVNIAEHKVSLYLTFQLLNALFKIIETGDYNEETTYFLHQSAIAYTQLYQHLPTNSMFEAKLSELKPYGFRDIEFLQFLLQPTEQQSLYEPDHYLPPHAVLHSLLLSVAKYKFICNDFCQILYRATVNYLMQQTFLGVGIAIDLAIHAYFYCPQAYKELNTCSFTLQQTNKIIEVLKPHLEQSFIQQGANNQHYLELAADFMFSCSSLREYVHYNTRQIKHMSSELQATLQEIFPDRQAVLEQMLSQQAAAQTTQVVFDQQLCLSYPHNLNDL</sequence>
<dbReference type="AlphaFoldDB" id="A0A3A1YTH9"/>
<organism evidence="1 2">
    <name type="scientific">Psittacicella hinzii</name>
    <dbReference type="NCBI Taxonomy" id="2028575"/>
    <lineage>
        <taxon>Bacteria</taxon>
        <taxon>Pseudomonadati</taxon>
        <taxon>Pseudomonadota</taxon>
        <taxon>Gammaproteobacteria</taxon>
        <taxon>Pasteurellales</taxon>
        <taxon>Psittacicellaceae</taxon>
        <taxon>Psittacicella</taxon>
    </lineage>
</organism>
<dbReference type="RefSeq" id="WP_119529975.1">
    <property type="nucleotide sequence ID" value="NZ_JBHSSP010000022.1"/>
</dbReference>
<gene>
    <name evidence="1" type="ORF">CKF58_00165</name>
</gene>
<evidence type="ECO:0000313" key="1">
    <source>
        <dbReference type="EMBL" id="RIY40806.1"/>
    </source>
</evidence>
<name>A0A3A1YTH9_9GAMM</name>
<reference evidence="1 2" key="1">
    <citation type="submission" date="2017-08" db="EMBL/GenBank/DDBJ databases">
        <title>Reclassification of Bisgaard taxon 37 and 44.</title>
        <authorList>
            <person name="Christensen H."/>
        </authorList>
    </citation>
    <scope>NUCLEOTIDE SEQUENCE [LARGE SCALE GENOMIC DNA]</scope>
    <source>
        <strain evidence="1 2">111</strain>
    </source>
</reference>